<name>A0A9Q8P5T2_PASFU</name>
<dbReference type="Proteomes" id="UP000756132">
    <property type="component" value="Chromosome 2"/>
</dbReference>
<dbReference type="EMBL" id="CP090164">
    <property type="protein sequence ID" value="UJO14279.1"/>
    <property type="molecule type" value="Genomic_DNA"/>
</dbReference>
<sequence length="282" mass="31973">MLVAHHDLQAKKLPKSKTPVNADKYTTRMLLKRVHTTTDVADAKDFTTAIVKLYKGNGLYPLSAIKKLATFPDTFDLAVDQLFEAFSKASSPANYMDHMKYWRSIRKPQGAFGRYIKNFDQALAWMICSHWLHLLKEGRDLDWLPMYLDDRIRKVWSALLGASSPPFKYRDVLTKKDPSIFSTALGLLKFCQTRCAVGIKVMRVAGHRLPPELVNAIKEMAIGRGEFLNMVKLMLNAGDQGCARMLVFPPGVPPRGFSRMLRTPRWADPLKEFLELCPTVGN</sequence>
<gene>
    <name evidence="1" type="ORF">CLAFUR5_03531</name>
</gene>
<accession>A0A9Q8P5T2</accession>
<dbReference type="AlphaFoldDB" id="A0A9Q8P5T2"/>
<dbReference type="GeneID" id="71983409"/>
<protein>
    <submittedName>
        <fullName evidence="1">Uncharacterized protein</fullName>
    </submittedName>
</protein>
<reference evidence="1" key="1">
    <citation type="submission" date="2021-12" db="EMBL/GenBank/DDBJ databases">
        <authorList>
            <person name="Zaccaron A."/>
            <person name="Stergiopoulos I."/>
        </authorList>
    </citation>
    <scope>NUCLEOTIDE SEQUENCE</scope>
    <source>
        <strain evidence="1">Race5_Kim</strain>
    </source>
</reference>
<dbReference type="RefSeq" id="XP_047758645.1">
    <property type="nucleotide sequence ID" value="XM_047902679.1"/>
</dbReference>
<proteinExistence type="predicted"/>
<reference evidence="1" key="2">
    <citation type="journal article" date="2022" name="Microb. Genom.">
        <title>A chromosome-scale genome assembly of the tomato pathogen Cladosporium fulvum reveals a compartmentalized genome architecture and the presence of a dispensable chromosome.</title>
        <authorList>
            <person name="Zaccaron A.Z."/>
            <person name="Chen L.H."/>
            <person name="Samaras A."/>
            <person name="Stergiopoulos I."/>
        </authorList>
    </citation>
    <scope>NUCLEOTIDE SEQUENCE</scope>
    <source>
        <strain evidence="1">Race5_Kim</strain>
    </source>
</reference>
<evidence type="ECO:0000313" key="2">
    <source>
        <dbReference type="Proteomes" id="UP000756132"/>
    </source>
</evidence>
<dbReference type="KEGG" id="ffu:CLAFUR5_03531"/>
<keyword evidence="2" id="KW-1185">Reference proteome</keyword>
<evidence type="ECO:0000313" key="1">
    <source>
        <dbReference type="EMBL" id="UJO14279.1"/>
    </source>
</evidence>
<organism evidence="1 2">
    <name type="scientific">Passalora fulva</name>
    <name type="common">Tomato leaf mold</name>
    <name type="synonym">Cladosporium fulvum</name>
    <dbReference type="NCBI Taxonomy" id="5499"/>
    <lineage>
        <taxon>Eukaryota</taxon>
        <taxon>Fungi</taxon>
        <taxon>Dikarya</taxon>
        <taxon>Ascomycota</taxon>
        <taxon>Pezizomycotina</taxon>
        <taxon>Dothideomycetes</taxon>
        <taxon>Dothideomycetidae</taxon>
        <taxon>Mycosphaerellales</taxon>
        <taxon>Mycosphaerellaceae</taxon>
        <taxon>Fulvia</taxon>
    </lineage>
</organism>